<feature type="compositionally biased region" description="Acidic residues" evidence="1">
    <location>
        <begin position="167"/>
        <end position="184"/>
    </location>
</feature>
<evidence type="ECO:0000313" key="2">
    <source>
        <dbReference type="EMBL" id="QIK71856.1"/>
    </source>
</evidence>
<evidence type="ECO:0000256" key="1">
    <source>
        <dbReference type="SAM" id="MobiDB-lite"/>
    </source>
</evidence>
<feature type="compositionally biased region" description="Basic and acidic residues" evidence="1">
    <location>
        <begin position="1"/>
        <end position="11"/>
    </location>
</feature>
<evidence type="ECO:0000313" key="3">
    <source>
        <dbReference type="Proteomes" id="UP000501058"/>
    </source>
</evidence>
<dbReference type="AlphaFoldDB" id="A0A6G7Y5B0"/>
<reference evidence="2 3" key="1">
    <citation type="submission" date="2020-03" db="EMBL/GenBank/DDBJ databases">
        <title>Propioniciclava sp. nov., isolated from Hydrophilus acuminatus.</title>
        <authorList>
            <person name="Hyun D.-W."/>
            <person name="Bae J.-W."/>
        </authorList>
    </citation>
    <scope>NUCLEOTIDE SEQUENCE [LARGE SCALE GENOMIC DNA]</scope>
    <source>
        <strain evidence="2 3">HDW11</strain>
    </source>
</reference>
<protein>
    <recommendedName>
        <fullName evidence="4">DNA polymerase-3 subunit gamma/tau</fullName>
    </recommendedName>
</protein>
<gene>
    <name evidence="2" type="ORF">G7070_05655</name>
</gene>
<organism evidence="2 3">
    <name type="scientific">Propioniciclava coleopterorum</name>
    <dbReference type="NCBI Taxonomy" id="2714937"/>
    <lineage>
        <taxon>Bacteria</taxon>
        <taxon>Bacillati</taxon>
        <taxon>Actinomycetota</taxon>
        <taxon>Actinomycetes</taxon>
        <taxon>Propionibacteriales</taxon>
        <taxon>Propionibacteriaceae</taxon>
        <taxon>Propioniciclava</taxon>
    </lineage>
</organism>
<dbReference type="KEGG" id="prv:G7070_05655"/>
<feature type="compositionally biased region" description="Low complexity" evidence="1">
    <location>
        <begin position="12"/>
        <end position="26"/>
    </location>
</feature>
<feature type="region of interest" description="Disordered" evidence="1">
    <location>
        <begin position="1"/>
        <end position="35"/>
    </location>
</feature>
<accession>A0A6G7Y5B0</accession>
<dbReference type="Proteomes" id="UP000501058">
    <property type="component" value="Chromosome"/>
</dbReference>
<name>A0A6G7Y5B0_9ACTN</name>
<evidence type="ECO:0008006" key="4">
    <source>
        <dbReference type="Google" id="ProtNLM"/>
    </source>
</evidence>
<proteinExistence type="predicted"/>
<keyword evidence="3" id="KW-1185">Reference proteome</keyword>
<dbReference type="RefSeq" id="WP_166232658.1">
    <property type="nucleotide sequence ID" value="NZ_CP049865.1"/>
</dbReference>
<feature type="region of interest" description="Disordered" evidence="1">
    <location>
        <begin position="112"/>
        <end position="187"/>
    </location>
</feature>
<sequence length="207" mass="21656">MNVPQRREPVREAPAAPPQRAAAAAASGGDPAQLSTADVRARWPEVLDAVRGRRRVTWIILRENAQVHAFADGVLTLALNNPGALESFSRGGSDQIVREAVLEVFGVAPTVQVVPGDGGPEAPPAAPPPGPPPRGPQTPPEPDDVAPNPYAEQARANIQRTQVGPTEEPETVESPDDITLDDEPLGSGELLAKVLGAELIGEEAPEP</sequence>
<dbReference type="EMBL" id="CP049865">
    <property type="protein sequence ID" value="QIK71856.1"/>
    <property type="molecule type" value="Genomic_DNA"/>
</dbReference>
<feature type="compositionally biased region" description="Pro residues" evidence="1">
    <location>
        <begin position="121"/>
        <end position="140"/>
    </location>
</feature>